<dbReference type="Pfam" id="PF00239">
    <property type="entry name" value="Resolvase"/>
    <property type="match status" value="1"/>
</dbReference>
<protein>
    <submittedName>
        <fullName evidence="9">Uncharacterized protein</fullName>
    </submittedName>
</protein>
<dbReference type="InterPro" id="IPR036162">
    <property type="entry name" value="Resolvase-like_N_sf"/>
</dbReference>
<comment type="caution">
    <text evidence="9">The sequence shown here is derived from an EMBL/GenBank/DDBJ whole genome shotgun (WGS) entry which is preliminary data.</text>
</comment>
<feature type="active site" description="O-(5'-phospho-DNA)-serine intermediate" evidence="4 5">
    <location>
        <position position="16"/>
    </location>
</feature>
<keyword evidence="6" id="KW-0175">Coiled coil</keyword>
<evidence type="ECO:0000256" key="4">
    <source>
        <dbReference type="PIRSR" id="PIRSR606118-50"/>
    </source>
</evidence>
<dbReference type="PANTHER" id="PTHR30461">
    <property type="entry name" value="DNA-INVERTASE FROM LAMBDOID PROPHAGE"/>
    <property type="match status" value="1"/>
</dbReference>
<dbReference type="PROSITE" id="PS00397">
    <property type="entry name" value="RECOMBINASES_1"/>
    <property type="match status" value="1"/>
</dbReference>
<dbReference type="Gene3D" id="3.40.50.1390">
    <property type="entry name" value="Resolvase, N-terminal catalytic domain"/>
    <property type="match status" value="1"/>
</dbReference>
<dbReference type="InterPro" id="IPR038109">
    <property type="entry name" value="DNA_bind_recomb_sf"/>
</dbReference>
<dbReference type="SUPFAM" id="SSF53041">
    <property type="entry name" value="Resolvase-like"/>
    <property type="match status" value="1"/>
</dbReference>
<dbReference type="Proteomes" id="UP000233375">
    <property type="component" value="Unassembled WGS sequence"/>
</dbReference>
<evidence type="ECO:0000256" key="5">
    <source>
        <dbReference type="PROSITE-ProRule" id="PRU10137"/>
    </source>
</evidence>
<proteinExistence type="predicted"/>
<dbReference type="EMBL" id="PISE01000015">
    <property type="protein sequence ID" value="PKG24278.1"/>
    <property type="molecule type" value="Genomic_DNA"/>
</dbReference>
<dbReference type="OrthoDB" id="9811097at2"/>
<feature type="domain" description="Resolvase/invertase-type recombinase catalytic" evidence="7">
    <location>
        <begin position="8"/>
        <end position="156"/>
    </location>
</feature>
<dbReference type="Pfam" id="PF13408">
    <property type="entry name" value="Zn_ribbon_recom"/>
    <property type="match status" value="1"/>
</dbReference>
<dbReference type="SMART" id="SM00857">
    <property type="entry name" value="Resolvase"/>
    <property type="match status" value="1"/>
</dbReference>
<evidence type="ECO:0000256" key="6">
    <source>
        <dbReference type="SAM" id="Coils"/>
    </source>
</evidence>
<dbReference type="PANTHER" id="PTHR30461:SF23">
    <property type="entry name" value="DNA RECOMBINASE-RELATED"/>
    <property type="match status" value="1"/>
</dbReference>
<dbReference type="InterPro" id="IPR050639">
    <property type="entry name" value="SSR_resolvase"/>
</dbReference>
<dbReference type="InterPro" id="IPR011109">
    <property type="entry name" value="DNA_bind_recombinase_dom"/>
</dbReference>
<dbReference type="InterPro" id="IPR006119">
    <property type="entry name" value="Resolv_N"/>
</dbReference>
<dbReference type="GO" id="GO:0003677">
    <property type="term" value="F:DNA binding"/>
    <property type="evidence" value="ECO:0007669"/>
    <property type="project" value="UniProtKB-KW"/>
</dbReference>
<evidence type="ECO:0000313" key="9">
    <source>
        <dbReference type="EMBL" id="PKG24278.1"/>
    </source>
</evidence>
<dbReference type="GO" id="GO:0000150">
    <property type="term" value="F:DNA strand exchange activity"/>
    <property type="evidence" value="ECO:0007669"/>
    <property type="project" value="InterPro"/>
</dbReference>
<dbReference type="Gene3D" id="3.90.1750.20">
    <property type="entry name" value="Putative Large Serine Recombinase, Chain B, Domain 2"/>
    <property type="match status" value="1"/>
</dbReference>
<dbReference type="CDD" id="cd00338">
    <property type="entry name" value="Ser_Recombinase"/>
    <property type="match status" value="1"/>
</dbReference>
<dbReference type="InterPro" id="IPR006118">
    <property type="entry name" value="Recombinase_CS"/>
</dbReference>
<sequence length="528" mass="61222">MYMKKINNVALYIRVSTIDQANFGYSISAQTKLLKEYAEQNSWTIYDTFIDSGISGKATNNRPALQKLLNEVKQGKFEMVLVWKINRLARNIIDLLEIADFLKKHQVSLQSITEQFDLSTPLGEFTLQMMAAVGELERKTIAENMQLGRQQRNRQGIYCGSKILGYETVTTNVHSKRRGTTEIKIVPSEARIVKHIFKMYADGFGYKAITNDLNKNGFRSKYNKHFSTNTIRTILNNVVYLGKIRYFDPKVQQEQILDGQHEPVIESQLWDKVQNRLCSKQRVVKIEQRAFPLTALLRCPDCQSSMIPFHTKGYRKDKDSVTYHYYICNQYQNKGIKACKPNSVPADRIERLVIDRIQQFITYPKLLEDIVDKINMKAINEVSSLQKKISQIDKKLKGLDRNRKNYFQLFEEEFIDKSTFVERIDSIKSQVKSFSDIRDQLENEISKALSKQIDFHKVESTIKHFEKLWHLASPDKQKQLLSALINKIILQKVDNSKSVNIHFNRDVLPYIIEGVMDTNLSLEGGHSI</sequence>
<keyword evidence="1" id="KW-0229">DNA integration</keyword>
<dbReference type="GO" id="GO:0015074">
    <property type="term" value="P:DNA integration"/>
    <property type="evidence" value="ECO:0007669"/>
    <property type="project" value="UniProtKB-KW"/>
</dbReference>
<accession>A0A2N0Z431</accession>
<keyword evidence="3" id="KW-0233">DNA recombination</keyword>
<dbReference type="PROSITE" id="PS51737">
    <property type="entry name" value="RECOMBINASE_DNA_BIND"/>
    <property type="match status" value="1"/>
</dbReference>
<evidence type="ECO:0000259" key="8">
    <source>
        <dbReference type="PROSITE" id="PS51737"/>
    </source>
</evidence>
<dbReference type="PROSITE" id="PS51736">
    <property type="entry name" value="RECOMBINASES_3"/>
    <property type="match status" value="1"/>
</dbReference>
<feature type="domain" description="Recombinase" evidence="8">
    <location>
        <begin position="163"/>
        <end position="283"/>
    </location>
</feature>
<name>A0A2N0Z431_9BACI</name>
<evidence type="ECO:0000256" key="1">
    <source>
        <dbReference type="ARBA" id="ARBA00022908"/>
    </source>
</evidence>
<evidence type="ECO:0000313" key="10">
    <source>
        <dbReference type="Proteomes" id="UP000233375"/>
    </source>
</evidence>
<keyword evidence="10" id="KW-1185">Reference proteome</keyword>
<feature type="coiled-coil region" evidence="6">
    <location>
        <begin position="375"/>
        <end position="451"/>
    </location>
</feature>
<dbReference type="AlphaFoldDB" id="A0A2N0Z431"/>
<reference evidence="9 10" key="1">
    <citation type="journal article" date="2003" name="Int. J. Syst. Evol. Microbiol.">
        <title>Bacillus nealsonii sp. nov., isolated from a spacecraft-assembly facility, whose spores are gamma-radiation resistant.</title>
        <authorList>
            <person name="Venkateswaran K."/>
            <person name="Kempf M."/>
            <person name="Chen F."/>
            <person name="Satomi M."/>
            <person name="Nicholson W."/>
            <person name="Kern R."/>
        </authorList>
    </citation>
    <scope>NUCLEOTIDE SEQUENCE [LARGE SCALE GENOMIC DNA]</scope>
    <source>
        <strain evidence="9 10">FO-92</strain>
    </source>
</reference>
<dbReference type="Pfam" id="PF07508">
    <property type="entry name" value="Recombinase"/>
    <property type="match status" value="1"/>
</dbReference>
<evidence type="ECO:0000256" key="3">
    <source>
        <dbReference type="ARBA" id="ARBA00023172"/>
    </source>
</evidence>
<organism evidence="9 10">
    <name type="scientific">Niallia nealsonii</name>
    <dbReference type="NCBI Taxonomy" id="115979"/>
    <lineage>
        <taxon>Bacteria</taxon>
        <taxon>Bacillati</taxon>
        <taxon>Bacillota</taxon>
        <taxon>Bacilli</taxon>
        <taxon>Bacillales</taxon>
        <taxon>Bacillaceae</taxon>
        <taxon>Niallia</taxon>
    </lineage>
</organism>
<evidence type="ECO:0000259" key="7">
    <source>
        <dbReference type="PROSITE" id="PS51736"/>
    </source>
</evidence>
<keyword evidence="2" id="KW-0238">DNA-binding</keyword>
<evidence type="ECO:0000256" key="2">
    <source>
        <dbReference type="ARBA" id="ARBA00023125"/>
    </source>
</evidence>
<dbReference type="InterPro" id="IPR025827">
    <property type="entry name" value="Zn_ribbon_recom_dom"/>
</dbReference>
<gene>
    <name evidence="9" type="ORF">CWS01_07770</name>
</gene>